<feature type="transmembrane region" description="Helical" evidence="5">
    <location>
        <begin position="336"/>
        <end position="357"/>
    </location>
</feature>
<dbReference type="CDD" id="cd17393">
    <property type="entry name" value="MFS_MosC_like"/>
    <property type="match status" value="1"/>
</dbReference>
<feature type="transmembrane region" description="Helical" evidence="5">
    <location>
        <begin position="76"/>
        <end position="98"/>
    </location>
</feature>
<dbReference type="GO" id="GO:0022857">
    <property type="term" value="F:transmembrane transporter activity"/>
    <property type="evidence" value="ECO:0007669"/>
    <property type="project" value="InterPro"/>
</dbReference>
<name>A0A0R2PH54_9ACTN</name>
<dbReference type="PANTHER" id="PTHR23514:SF13">
    <property type="entry name" value="INNER MEMBRANE PROTEIN YBJJ"/>
    <property type="match status" value="1"/>
</dbReference>
<keyword evidence="3 5" id="KW-1133">Transmembrane helix</keyword>
<dbReference type="InterPro" id="IPR036259">
    <property type="entry name" value="MFS_trans_sf"/>
</dbReference>
<feature type="transmembrane region" description="Helical" evidence="5">
    <location>
        <begin position="297"/>
        <end position="315"/>
    </location>
</feature>
<feature type="transmembrane region" description="Helical" evidence="5">
    <location>
        <begin position="272"/>
        <end position="291"/>
    </location>
</feature>
<organism evidence="7 8">
    <name type="scientific">Actinobacteria bacterium BACL15 MAG-120823-bin78</name>
    <dbReference type="NCBI Taxonomy" id="1655563"/>
    <lineage>
        <taxon>Bacteria</taxon>
        <taxon>Bacillati</taxon>
        <taxon>Actinomycetota</taxon>
        <taxon>Actinomycetes</taxon>
        <taxon>Actinomycetes incertae sedis</taxon>
        <taxon>ac1 cluster</taxon>
    </lineage>
</organism>
<evidence type="ECO:0000259" key="6">
    <source>
        <dbReference type="PROSITE" id="PS50850"/>
    </source>
</evidence>
<dbReference type="AlphaFoldDB" id="A0A0R2PH54"/>
<evidence type="ECO:0000313" key="8">
    <source>
        <dbReference type="Proteomes" id="UP000052955"/>
    </source>
</evidence>
<dbReference type="PROSITE" id="PS50850">
    <property type="entry name" value="MFS"/>
    <property type="match status" value="1"/>
</dbReference>
<feature type="transmembrane region" description="Helical" evidence="5">
    <location>
        <begin position="44"/>
        <end position="64"/>
    </location>
</feature>
<feature type="transmembrane region" description="Helical" evidence="5">
    <location>
        <begin position="137"/>
        <end position="156"/>
    </location>
</feature>
<feature type="transmembrane region" description="Helical" evidence="5">
    <location>
        <begin position="243"/>
        <end position="260"/>
    </location>
</feature>
<feature type="transmembrane region" description="Helical" evidence="5">
    <location>
        <begin position="205"/>
        <end position="223"/>
    </location>
</feature>
<dbReference type="SUPFAM" id="SSF103473">
    <property type="entry name" value="MFS general substrate transporter"/>
    <property type="match status" value="1"/>
</dbReference>
<dbReference type="InterPro" id="IPR020846">
    <property type="entry name" value="MFS_dom"/>
</dbReference>
<evidence type="ECO:0000313" key="7">
    <source>
        <dbReference type="EMBL" id="KRO37247.1"/>
    </source>
</evidence>
<comment type="subcellular location">
    <subcellularLocation>
        <location evidence="1">Cell membrane</location>
        <topology evidence="1">Multi-pass membrane protein</topology>
    </subcellularLocation>
</comment>
<keyword evidence="2 5" id="KW-0812">Transmembrane</keyword>
<evidence type="ECO:0000256" key="3">
    <source>
        <dbReference type="ARBA" id="ARBA00022989"/>
    </source>
</evidence>
<feature type="transmembrane region" description="Helical" evidence="5">
    <location>
        <begin position="363"/>
        <end position="385"/>
    </location>
</feature>
<dbReference type="GO" id="GO:0005886">
    <property type="term" value="C:plasma membrane"/>
    <property type="evidence" value="ECO:0007669"/>
    <property type="project" value="UniProtKB-SubCell"/>
</dbReference>
<dbReference type="EMBL" id="LIAN01000122">
    <property type="protein sequence ID" value="KRO37247.1"/>
    <property type="molecule type" value="Genomic_DNA"/>
</dbReference>
<evidence type="ECO:0000256" key="5">
    <source>
        <dbReference type="SAM" id="Phobius"/>
    </source>
</evidence>
<protein>
    <recommendedName>
        <fullName evidence="6">Major facilitator superfamily (MFS) profile domain-containing protein</fullName>
    </recommendedName>
</protein>
<dbReference type="InterPro" id="IPR011701">
    <property type="entry name" value="MFS"/>
</dbReference>
<reference evidence="7 8" key="1">
    <citation type="submission" date="2015-10" db="EMBL/GenBank/DDBJ databases">
        <title>Metagenome-Assembled Genomes uncover a global brackish microbiome.</title>
        <authorList>
            <person name="Hugerth L.W."/>
            <person name="Larsson J."/>
            <person name="Alneberg J."/>
            <person name="Lindh M.V."/>
            <person name="Legrand C."/>
            <person name="Pinhassi J."/>
            <person name="Andersson A.F."/>
        </authorList>
    </citation>
    <scope>NUCLEOTIDE SEQUENCE [LARGE SCALE GENOMIC DNA]</scope>
    <source>
        <strain evidence="7">BACL15 MAG-120823-bin78</strain>
    </source>
</reference>
<keyword evidence="4 5" id="KW-0472">Membrane</keyword>
<dbReference type="Proteomes" id="UP000052955">
    <property type="component" value="Unassembled WGS sequence"/>
</dbReference>
<feature type="domain" description="Major facilitator superfamily (MFS) profile" evidence="6">
    <location>
        <begin position="205"/>
        <end position="389"/>
    </location>
</feature>
<dbReference type="InterPro" id="IPR051788">
    <property type="entry name" value="MFS_Transporter"/>
</dbReference>
<evidence type="ECO:0000256" key="1">
    <source>
        <dbReference type="ARBA" id="ARBA00004651"/>
    </source>
</evidence>
<evidence type="ECO:0000256" key="4">
    <source>
        <dbReference type="ARBA" id="ARBA00023136"/>
    </source>
</evidence>
<accession>A0A0R2PH54</accession>
<dbReference type="PANTHER" id="PTHR23514">
    <property type="entry name" value="BYPASS OF STOP CODON PROTEIN 6"/>
    <property type="match status" value="1"/>
</dbReference>
<proteinExistence type="predicted"/>
<sequence length="389" mass="40490">MSQIGQYSRARIAITTAFVINGATVGAFYARVPDFKRQLDISNSALGVALLCIAVGVLIGLGFSGRQSAKRGSAPVTYYATYALGLSLLLVGPVFNYAALCFTFILFGACLSTQDVAMNSHAIVLEHEADKRYMSTFHATFSMGALGGGVIGGVFAQQKLSIMAQCVTLSALILVANFVVRSMFLPADLDKHAVEGKKKFKKPKIFLIVGLLGTCAAIGEGSAGDWGAILARDTFDATPFISTLPYICFSAAMVIGRLFGDRAASKYGPMNLIVGGGLIAGLGLGGGLLTGGIGGVIFGWLAAGIGLSIVIPMLFSQAGEIAKTRFDGQFAPSEGVAMVSGIAYFGFLVGPPTLGFLGDAIGLRWAMLVPAILALVMALGSRPIFANKR</sequence>
<dbReference type="Gene3D" id="1.20.1250.20">
    <property type="entry name" value="MFS general substrate transporter like domains"/>
    <property type="match status" value="1"/>
</dbReference>
<comment type="caution">
    <text evidence="7">The sequence shown here is derived from an EMBL/GenBank/DDBJ whole genome shotgun (WGS) entry which is preliminary data.</text>
</comment>
<evidence type="ECO:0000256" key="2">
    <source>
        <dbReference type="ARBA" id="ARBA00022692"/>
    </source>
</evidence>
<dbReference type="Pfam" id="PF07690">
    <property type="entry name" value="MFS_1"/>
    <property type="match status" value="1"/>
</dbReference>
<gene>
    <name evidence="7" type="ORF">ABR55_01860</name>
</gene>
<feature type="transmembrane region" description="Helical" evidence="5">
    <location>
        <begin position="12"/>
        <end position="32"/>
    </location>
</feature>